<proteinExistence type="inferred from homology"/>
<dbReference type="InterPro" id="IPR047594">
    <property type="entry name" value="MoaC_bact/euk"/>
</dbReference>
<dbReference type="InterPro" id="IPR036522">
    <property type="entry name" value="MoaC_sf"/>
</dbReference>
<dbReference type="Pfam" id="PF01967">
    <property type="entry name" value="MoaC"/>
    <property type="match status" value="1"/>
</dbReference>
<feature type="binding site" evidence="7">
    <location>
        <begin position="75"/>
        <end position="77"/>
    </location>
    <ligand>
        <name>substrate</name>
    </ligand>
</feature>
<dbReference type="InterPro" id="IPR050105">
    <property type="entry name" value="MoCo_biosynth_MoaA/MoaC"/>
</dbReference>
<evidence type="ECO:0000313" key="9">
    <source>
        <dbReference type="EMBL" id="ACY16954.1"/>
    </source>
</evidence>
<dbReference type="SUPFAM" id="SSF55040">
    <property type="entry name" value="Molybdenum cofactor biosynthesis protein C, MoaC"/>
    <property type="match status" value="1"/>
</dbReference>
<dbReference type="NCBIfam" id="NF006870">
    <property type="entry name" value="PRK09364.1"/>
    <property type="match status" value="1"/>
</dbReference>
<evidence type="ECO:0000256" key="6">
    <source>
        <dbReference type="ARBA" id="ARBA00055087"/>
    </source>
</evidence>
<feature type="domain" description="Molybdopterin cofactor biosynthesis C (MoaC)" evidence="8">
    <location>
        <begin position="15"/>
        <end position="151"/>
    </location>
</feature>
<comment type="subunit">
    <text evidence="7">Homohexamer; trimer of dimers.</text>
</comment>
<dbReference type="eggNOG" id="COG0315">
    <property type="taxonomic scope" value="Bacteria"/>
</dbReference>
<evidence type="ECO:0000256" key="1">
    <source>
        <dbReference type="ARBA" id="ARBA00001637"/>
    </source>
</evidence>
<protein>
    <recommendedName>
        <fullName evidence="3 7">Cyclic pyranopterin monophosphate synthase</fullName>
        <ecNumber evidence="3 7">4.6.1.17</ecNumber>
    </recommendedName>
    <alternativeName>
        <fullName evidence="7">Molybdenum cofactor biosynthesis protein C</fullName>
    </alternativeName>
</protein>
<dbReference type="Gene3D" id="3.30.70.640">
    <property type="entry name" value="Molybdopterin cofactor biosynthesis C (MoaC) domain"/>
    <property type="match status" value="1"/>
</dbReference>
<dbReference type="InterPro" id="IPR023045">
    <property type="entry name" value="MoaC"/>
</dbReference>
<comment type="function">
    <text evidence="6 7">Catalyzes the conversion of (8S)-3',8-cyclo-7,8-dihydroguanosine 5'-triphosphate to cyclic pyranopterin monophosphate (cPMP).</text>
</comment>
<name>D0LNP9_HALO1</name>
<dbReference type="HOGENOM" id="CLU_074693_1_1_7"/>
<dbReference type="KEGG" id="hoh:Hoch_4461"/>
<evidence type="ECO:0000256" key="5">
    <source>
        <dbReference type="ARBA" id="ARBA00023239"/>
    </source>
</evidence>
<sequence length="162" mass="17334">MSELTHFDEHGRARMVEVGGKRESARTAVASGRVLMAAETAARIAAGQIGKGDVLAIARIAGIQGLKRTAELIPLCHPLRITGVDLELRVLEEPEPSVLIEATVRAFDRTGVEMEALSAVSIAALTVYDMCKAIDRGMRVTDIQLEAKAGGKSGDWRRQGGK</sequence>
<dbReference type="CDD" id="cd01420">
    <property type="entry name" value="MoaC_PE"/>
    <property type="match status" value="1"/>
</dbReference>
<evidence type="ECO:0000313" key="10">
    <source>
        <dbReference type="Proteomes" id="UP000001880"/>
    </source>
</evidence>
<dbReference type="PANTHER" id="PTHR22960:SF29">
    <property type="entry name" value="CYCLIC PYRANOPTERIN MONOPHOSPHATE SYNTHASE"/>
    <property type="match status" value="1"/>
</dbReference>
<evidence type="ECO:0000256" key="7">
    <source>
        <dbReference type="HAMAP-Rule" id="MF_01224"/>
    </source>
</evidence>
<evidence type="ECO:0000256" key="4">
    <source>
        <dbReference type="ARBA" id="ARBA00023150"/>
    </source>
</evidence>
<dbReference type="OrthoDB" id="9794429at2"/>
<gene>
    <name evidence="7" type="primary">moaC</name>
    <name evidence="9" type="ordered locus">Hoch_4461</name>
</gene>
<comment type="catalytic activity">
    <reaction evidence="1 7">
        <text>(8S)-3',8-cyclo-7,8-dihydroguanosine 5'-triphosphate = cyclic pyranopterin phosphate + diphosphate</text>
        <dbReference type="Rhea" id="RHEA:49580"/>
        <dbReference type="ChEBI" id="CHEBI:33019"/>
        <dbReference type="ChEBI" id="CHEBI:59648"/>
        <dbReference type="ChEBI" id="CHEBI:131766"/>
        <dbReference type="EC" id="4.6.1.17"/>
    </reaction>
</comment>
<keyword evidence="10" id="KW-1185">Reference proteome</keyword>
<evidence type="ECO:0000256" key="3">
    <source>
        <dbReference type="ARBA" id="ARBA00012575"/>
    </source>
</evidence>
<evidence type="ECO:0000256" key="2">
    <source>
        <dbReference type="ARBA" id="ARBA00005046"/>
    </source>
</evidence>
<dbReference type="STRING" id="502025.Hoch_4461"/>
<dbReference type="InterPro" id="IPR002820">
    <property type="entry name" value="Mopterin_CF_biosynth-C_dom"/>
</dbReference>
<dbReference type="RefSeq" id="WP_012829552.1">
    <property type="nucleotide sequence ID" value="NC_013440.1"/>
</dbReference>
<feature type="binding site" evidence="7">
    <location>
        <begin position="114"/>
        <end position="115"/>
    </location>
    <ligand>
        <name>substrate</name>
    </ligand>
</feature>
<feature type="active site" evidence="7">
    <location>
        <position position="129"/>
    </location>
</feature>
<dbReference type="AlphaFoldDB" id="D0LNP9"/>
<dbReference type="GO" id="GO:0061799">
    <property type="term" value="F:cyclic pyranopterin monophosphate synthase activity"/>
    <property type="evidence" value="ECO:0007669"/>
    <property type="project" value="UniProtKB-UniRule"/>
</dbReference>
<keyword evidence="4 7" id="KW-0501">Molybdenum cofactor biosynthesis</keyword>
<organism evidence="9 10">
    <name type="scientific">Haliangium ochraceum (strain DSM 14365 / JCM 11303 / SMP-2)</name>
    <dbReference type="NCBI Taxonomy" id="502025"/>
    <lineage>
        <taxon>Bacteria</taxon>
        <taxon>Pseudomonadati</taxon>
        <taxon>Myxococcota</taxon>
        <taxon>Polyangia</taxon>
        <taxon>Haliangiales</taxon>
        <taxon>Kofleriaceae</taxon>
        <taxon>Haliangium</taxon>
    </lineage>
</organism>
<comment type="pathway">
    <text evidence="2 7">Cofactor biosynthesis; molybdopterin biosynthesis.</text>
</comment>
<keyword evidence="5 7" id="KW-0456">Lyase</keyword>
<accession>D0LNP9</accession>
<dbReference type="NCBIfam" id="TIGR00581">
    <property type="entry name" value="moaC"/>
    <property type="match status" value="1"/>
</dbReference>
<dbReference type="GO" id="GO:0006777">
    <property type="term" value="P:Mo-molybdopterin cofactor biosynthetic process"/>
    <property type="evidence" value="ECO:0007669"/>
    <property type="project" value="UniProtKB-UniRule"/>
</dbReference>
<dbReference type="HAMAP" id="MF_01224_B">
    <property type="entry name" value="MoaC_B"/>
    <property type="match status" value="1"/>
</dbReference>
<dbReference type="Proteomes" id="UP000001880">
    <property type="component" value="Chromosome"/>
</dbReference>
<comment type="similarity">
    <text evidence="7">Belongs to the MoaC family.</text>
</comment>
<dbReference type="PANTHER" id="PTHR22960">
    <property type="entry name" value="MOLYBDOPTERIN COFACTOR SYNTHESIS PROTEIN A"/>
    <property type="match status" value="1"/>
</dbReference>
<reference evidence="9 10" key="1">
    <citation type="journal article" date="2010" name="Stand. Genomic Sci.">
        <title>Complete genome sequence of Haliangium ochraceum type strain (SMP-2).</title>
        <authorList>
            <consortium name="US DOE Joint Genome Institute (JGI-PGF)"/>
            <person name="Ivanova N."/>
            <person name="Daum C."/>
            <person name="Lang E."/>
            <person name="Abt B."/>
            <person name="Kopitz M."/>
            <person name="Saunders E."/>
            <person name="Lapidus A."/>
            <person name="Lucas S."/>
            <person name="Glavina Del Rio T."/>
            <person name="Nolan M."/>
            <person name="Tice H."/>
            <person name="Copeland A."/>
            <person name="Cheng J.F."/>
            <person name="Chen F."/>
            <person name="Bruce D."/>
            <person name="Goodwin L."/>
            <person name="Pitluck S."/>
            <person name="Mavromatis K."/>
            <person name="Pati A."/>
            <person name="Mikhailova N."/>
            <person name="Chen A."/>
            <person name="Palaniappan K."/>
            <person name="Land M."/>
            <person name="Hauser L."/>
            <person name="Chang Y.J."/>
            <person name="Jeffries C.D."/>
            <person name="Detter J.C."/>
            <person name="Brettin T."/>
            <person name="Rohde M."/>
            <person name="Goker M."/>
            <person name="Bristow J."/>
            <person name="Markowitz V."/>
            <person name="Eisen J.A."/>
            <person name="Hugenholtz P."/>
            <person name="Kyrpides N.C."/>
            <person name="Klenk H.P."/>
        </authorList>
    </citation>
    <scope>NUCLEOTIDE SEQUENCE [LARGE SCALE GENOMIC DNA]</scope>
    <source>
        <strain evidence="10">DSM 14365 / CIP 107738 / JCM 11303 / AJ 13395 / SMP-2</strain>
    </source>
</reference>
<dbReference type="EMBL" id="CP001804">
    <property type="protein sequence ID" value="ACY16954.1"/>
    <property type="molecule type" value="Genomic_DNA"/>
</dbReference>
<dbReference type="UniPathway" id="UPA00344"/>
<evidence type="ECO:0000259" key="8">
    <source>
        <dbReference type="Pfam" id="PF01967"/>
    </source>
</evidence>
<dbReference type="EC" id="4.6.1.17" evidence="3 7"/>